<evidence type="ECO:0000256" key="3">
    <source>
        <dbReference type="ARBA" id="ARBA00023004"/>
    </source>
</evidence>
<dbReference type="PROSITE" id="PS51296">
    <property type="entry name" value="RIESKE"/>
    <property type="match status" value="1"/>
</dbReference>
<evidence type="ECO:0000313" key="9">
    <source>
        <dbReference type="Proteomes" id="UP001385809"/>
    </source>
</evidence>
<keyword evidence="4" id="KW-0411">Iron-sulfur</keyword>
<evidence type="ECO:0000256" key="2">
    <source>
        <dbReference type="ARBA" id="ARBA00022723"/>
    </source>
</evidence>
<feature type="domain" description="Rieske" evidence="7">
    <location>
        <begin position="1"/>
        <end position="96"/>
    </location>
</feature>
<dbReference type="CDD" id="cd03467">
    <property type="entry name" value="Rieske"/>
    <property type="match status" value="1"/>
</dbReference>
<evidence type="ECO:0000259" key="7">
    <source>
        <dbReference type="PROSITE" id="PS51296"/>
    </source>
</evidence>
<evidence type="ECO:0000256" key="6">
    <source>
        <dbReference type="ARBA" id="ARBA00038001"/>
    </source>
</evidence>
<evidence type="ECO:0000256" key="5">
    <source>
        <dbReference type="ARBA" id="ARBA00034078"/>
    </source>
</evidence>
<dbReference type="InterPro" id="IPR036922">
    <property type="entry name" value="Rieske_2Fe-2S_sf"/>
</dbReference>
<keyword evidence="3" id="KW-0408">Iron</keyword>
<dbReference type="PANTHER" id="PTHR21496">
    <property type="entry name" value="FERREDOXIN-RELATED"/>
    <property type="match status" value="1"/>
</dbReference>
<gene>
    <name evidence="8" type="ORF">WCD74_16155</name>
</gene>
<reference evidence="8 9" key="1">
    <citation type="submission" date="2024-03" db="EMBL/GenBank/DDBJ databases">
        <title>Actinomycetospora sp. OC33-EN08, a novel actinomycete isolated from wild orchid (Aerides multiflora).</title>
        <authorList>
            <person name="Suriyachadkun C."/>
        </authorList>
    </citation>
    <scope>NUCLEOTIDE SEQUENCE [LARGE SCALE GENOMIC DNA]</scope>
    <source>
        <strain evidence="8 9">OC33-EN08</strain>
    </source>
</reference>
<protein>
    <submittedName>
        <fullName evidence="8">Rieske 2Fe-2S domain-containing protein</fullName>
    </submittedName>
</protein>
<proteinExistence type="inferred from homology"/>
<keyword evidence="9" id="KW-1185">Reference proteome</keyword>
<comment type="caution">
    <text evidence="8">The sequence shown here is derived from an EMBL/GenBank/DDBJ whole genome shotgun (WGS) entry which is preliminary data.</text>
</comment>
<evidence type="ECO:0000313" key="8">
    <source>
        <dbReference type="EMBL" id="MEJ2869310.1"/>
    </source>
</evidence>
<accession>A0ABU8MRL8</accession>
<comment type="similarity">
    <text evidence="6">Belongs to the bacterial ring-hydroxylating dioxygenase ferredoxin component family.</text>
</comment>
<dbReference type="Gene3D" id="2.102.10.10">
    <property type="entry name" value="Rieske [2Fe-2S] iron-sulphur domain"/>
    <property type="match status" value="1"/>
</dbReference>
<organism evidence="8 9">
    <name type="scientific">Actinomycetospora aurantiaca</name>
    <dbReference type="NCBI Taxonomy" id="3129233"/>
    <lineage>
        <taxon>Bacteria</taxon>
        <taxon>Bacillati</taxon>
        <taxon>Actinomycetota</taxon>
        <taxon>Actinomycetes</taxon>
        <taxon>Pseudonocardiales</taxon>
        <taxon>Pseudonocardiaceae</taxon>
        <taxon>Actinomycetospora</taxon>
    </lineage>
</organism>
<sequence>MLVPLGDPDGRSAWTIGSPDGREFAVFVHDDGAVRVTDAGCPHRGGPLIEGRVRDGEVRCPWHWYRFDLETGECRTTDRHELGVYPVVERDGRWCADVGEPAPALSWSERLRAHARGDG</sequence>
<keyword evidence="2" id="KW-0479">Metal-binding</keyword>
<dbReference type="RefSeq" id="WP_337695884.1">
    <property type="nucleotide sequence ID" value="NZ_JBBEGN010000007.1"/>
</dbReference>
<evidence type="ECO:0000256" key="1">
    <source>
        <dbReference type="ARBA" id="ARBA00022714"/>
    </source>
</evidence>
<dbReference type="EMBL" id="JBBEGN010000007">
    <property type="protein sequence ID" value="MEJ2869310.1"/>
    <property type="molecule type" value="Genomic_DNA"/>
</dbReference>
<dbReference type="PANTHER" id="PTHR21496:SF0">
    <property type="entry name" value="RIESKE DOMAIN-CONTAINING PROTEIN"/>
    <property type="match status" value="1"/>
</dbReference>
<name>A0ABU8MRL8_9PSEU</name>
<dbReference type="Pfam" id="PF00355">
    <property type="entry name" value="Rieske"/>
    <property type="match status" value="1"/>
</dbReference>
<dbReference type="InterPro" id="IPR017941">
    <property type="entry name" value="Rieske_2Fe-2S"/>
</dbReference>
<comment type="cofactor">
    <cofactor evidence="5">
        <name>[2Fe-2S] cluster</name>
        <dbReference type="ChEBI" id="CHEBI:190135"/>
    </cofactor>
</comment>
<evidence type="ECO:0000256" key="4">
    <source>
        <dbReference type="ARBA" id="ARBA00023014"/>
    </source>
</evidence>
<dbReference type="Proteomes" id="UP001385809">
    <property type="component" value="Unassembled WGS sequence"/>
</dbReference>
<dbReference type="SUPFAM" id="SSF50022">
    <property type="entry name" value="ISP domain"/>
    <property type="match status" value="1"/>
</dbReference>
<keyword evidence="1" id="KW-0001">2Fe-2S</keyword>